<dbReference type="Proteomes" id="UP000307956">
    <property type="component" value="Unassembled WGS sequence"/>
</dbReference>
<dbReference type="SUPFAM" id="SSF47598">
    <property type="entry name" value="Ribbon-helix-helix"/>
    <property type="match status" value="1"/>
</dbReference>
<dbReference type="OrthoDB" id="5298181at2"/>
<sequence>MSTTSIRLKQELEAPLDDLAHRLQRSRNWLINKAIEDFLARQGQEQERWLETLPALDSVRSGRTVAGDEVHAWLESWGSAAEKPAP</sequence>
<dbReference type="PANTHER" id="PTHR40688">
    <property type="match status" value="1"/>
</dbReference>
<evidence type="ECO:0000313" key="3">
    <source>
        <dbReference type="Proteomes" id="UP000307956"/>
    </source>
</evidence>
<evidence type="ECO:0000313" key="2">
    <source>
        <dbReference type="EMBL" id="THF57670.1"/>
    </source>
</evidence>
<evidence type="ECO:0000259" key="1">
    <source>
        <dbReference type="Pfam" id="PF01402"/>
    </source>
</evidence>
<dbReference type="InterPro" id="IPR052991">
    <property type="entry name" value="Non-func_TypeII_TA_Antitoxin"/>
</dbReference>
<name>A0A4S4AES2_9RHOO</name>
<dbReference type="GO" id="GO:0006355">
    <property type="term" value="P:regulation of DNA-templated transcription"/>
    <property type="evidence" value="ECO:0007669"/>
    <property type="project" value="InterPro"/>
</dbReference>
<protein>
    <submittedName>
        <fullName evidence="2">Ribbon-helix-helix protein, CopG family</fullName>
    </submittedName>
</protein>
<gene>
    <name evidence="2" type="ORF">E6O51_17735</name>
</gene>
<proteinExistence type="predicted"/>
<accession>A0A4S4AES2</accession>
<dbReference type="EMBL" id="SSOD01000017">
    <property type="protein sequence ID" value="THF57670.1"/>
    <property type="molecule type" value="Genomic_DNA"/>
</dbReference>
<feature type="domain" description="Ribbon-helix-helix protein CopG" evidence="1">
    <location>
        <begin position="4"/>
        <end position="42"/>
    </location>
</feature>
<comment type="caution">
    <text evidence="2">The sequence shown here is derived from an EMBL/GenBank/DDBJ whole genome shotgun (WGS) entry which is preliminary data.</text>
</comment>
<dbReference type="AlphaFoldDB" id="A0A4S4AES2"/>
<dbReference type="InterPro" id="IPR002145">
    <property type="entry name" value="CopG"/>
</dbReference>
<keyword evidence="3" id="KW-1185">Reference proteome</keyword>
<dbReference type="RefSeq" id="WP_136386348.1">
    <property type="nucleotide sequence ID" value="NZ_SSOD01000017.1"/>
</dbReference>
<organism evidence="2 3">
    <name type="scientific">Pseudothauera rhizosphaerae</name>
    <dbReference type="NCBI Taxonomy" id="2565932"/>
    <lineage>
        <taxon>Bacteria</taxon>
        <taxon>Pseudomonadati</taxon>
        <taxon>Pseudomonadota</taxon>
        <taxon>Betaproteobacteria</taxon>
        <taxon>Rhodocyclales</taxon>
        <taxon>Zoogloeaceae</taxon>
        <taxon>Pseudothauera</taxon>
    </lineage>
</organism>
<dbReference type="InterPro" id="IPR010985">
    <property type="entry name" value="Ribbon_hlx_hlx"/>
</dbReference>
<dbReference type="CDD" id="cd22233">
    <property type="entry name" value="RHH_CopAso-like"/>
    <property type="match status" value="1"/>
</dbReference>
<reference evidence="2 3" key="1">
    <citation type="submission" date="2019-04" db="EMBL/GenBank/DDBJ databases">
        <title>Azoarcus rhizosphaerae sp. nov. isolated from rhizosphere of Ficus religiosa.</title>
        <authorList>
            <person name="Lin S.-Y."/>
            <person name="Hameed A."/>
            <person name="Hsu Y.-H."/>
            <person name="Young C.-C."/>
        </authorList>
    </citation>
    <scope>NUCLEOTIDE SEQUENCE [LARGE SCALE GENOMIC DNA]</scope>
    <source>
        <strain evidence="2 3">CC-YHH848</strain>
    </source>
</reference>
<dbReference type="Pfam" id="PF01402">
    <property type="entry name" value="RHH_1"/>
    <property type="match status" value="1"/>
</dbReference>
<dbReference type="PANTHER" id="PTHR40688:SF2">
    <property type="entry name" value="RIBBON-HELIX-HELIX PROTEIN COPG DOMAIN-CONTAINING PROTEIN"/>
    <property type="match status" value="1"/>
</dbReference>